<comment type="caution">
    <text evidence="2">The sequence shown here is derived from an EMBL/GenBank/DDBJ whole genome shotgun (WGS) entry which is preliminary data.</text>
</comment>
<evidence type="ECO:0000256" key="1">
    <source>
        <dbReference type="SAM" id="MobiDB-lite"/>
    </source>
</evidence>
<dbReference type="Proteomes" id="UP000614350">
    <property type="component" value="Unassembled WGS sequence"/>
</dbReference>
<feature type="compositionally biased region" description="Basic and acidic residues" evidence="1">
    <location>
        <begin position="35"/>
        <end position="44"/>
    </location>
</feature>
<reference evidence="2" key="1">
    <citation type="journal article" date="2020" name="G3 (Bethesda)">
        <title>High-Quality Assemblies for Three Invasive Social Wasps from the &lt;i&gt;Vespula&lt;/i&gt; Genus.</title>
        <authorList>
            <person name="Harrop T.W.R."/>
            <person name="Guhlin J."/>
            <person name="McLaughlin G.M."/>
            <person name="Permina E."/>
            <person name="Stockwell P."/>
            <person name="Gilligan J."/>
            <person name="Le Lec M.F."/>
            <person name="Gruber M.A.M."/>
            <person name="Quinn O."/>
            <person name="Lovegrove M."/>
            <person name="Duncan E.J."/>
            <person name="Remnant E.J."/>
            <person name="Van Eeckhoven J."/>
            <person name="Graham B."/>
            <person name="Knapp R.A."/>
            <person name="Langford K.W."/>
            <person name="Kronenberg Z."/>
            <person name="Press M.O."/>
            <person name="Eacker S.M."/>
            <person name="Wilson-Rankin E.E."/>
            <person name="Purcell J."/>
            <person name="Lester P.J."/>
            <person name="Dearden P.K."/>
        </authorList>
    </citation>
    <scope>NUCLEOTIDE SEQUENCE</scope>
    <source>
        <strain evidence="2">Marl-1</strain>
    </source>
</reference>
<evidence type="ECO:0000313" key="3">
    <source>
        <dbReference type="Proteomes" id="UP000614350"/>
    </source>
</evidence>
<evidence type="ECO:0000313" key="2">
    <source>
        <dbReference type="EMBL" id="KAF7407965.1"/>
    </source>
</evidence>
<keyword evidence="3" id="KW-1185">Reference proteome</keyword>
<dbReference type="EMBL" id="JACSEA010000002">
    <property type="protein sequence ID" value="KAF7407965.1"/>
    <property type="molecule type" value="Genomic_DNA"/>
</dbReference>
<organism evidence="2 3">
    <name type="scientific">Vespula vulgaris</name>
    <name type="common">Yellow jacket</name>
    <name type="synonym">Wasp</name>
    <dbReference type="NCBI Taxonomy" id="7454"/>
    <lineage>
        <taxon>Eukaryota</taxon>
        <taxon>Metazoa</taxon>
        <taxon>Ecdysozoa</taxon>
        <taxon>Arthropoda</taxon>
        <taxon>Hexapoda</taxon>
        <taxon>Insecta</taxon>
        <taxon>Pterygota</taxon>
        <taxon>Neoptera</taxon>
        <taxon>Endopterygota</taxon>
        <taxon>Hymenoptera</taxon>
        <taxon>Apocrita</taxon>
        <taxon>Aculeata</taxon>
        <taxon>Vespoidea</taxon>
        <taxon>Vespidae</taxon>
        <taxon>Vespinae</taxon>
        <taxon>Vespula</taxon>
    </lineage>
</organism>
<protein>
    <submittedName>
        <fullName evidence="2">Uncharacterized protein</fullName>
    </submittedName>
</protein>
<proteinExistence type="predicted"/>
<dbReference type="AlphaFoldDB" id="A0A834KJU3"/>
<accession>A0A834KJU3</accession>
<feature type="compositionally biased region" description="Basic and acidic residues" evidence="1">
    <location>
        <begin position="13"/>
        <end position="24"/>
    </location>
</feature>
<gene>
    <name evidence="2" type="ORF">HZH66_002502</name>
</gene>
<name>A0A834KJU3_VESVU</name>
<sequence length="159" mass="18488">MLHVVYMEQEQEQEQKQDLEEQSHKSYVQRHNRREKQIKGRKEGKKKDLIRSTISPLLPTKYICEVFLEPLDSLYVISVKIGEWLFFLERRNGEGIPLAVILFQGFLFEEHPRIKARVWSTTPFVMYAEIYNAVAAPAAAAAATSSLEDIRDNGKSDYR</sequence>
<feature type="region of interest" description="Disordered" evidence="1">
    <location>
        <begin position="1"/>
        <end position="44"/>
    </location>
</feature>